<dbReference type="InterPro" id="IPR027417">
    <property type="entry name" value="P-loop_NTPase"/>
</dbReference>
<evidence type="ECO:0000313" key="4">
    <source>
        <dbReference type="Proteomes" id="UP000094444"/>
    </source>
</evidence>
<dbReference type="Pfam" id="PF00270">
    <property type="entry name" value="DEAD"/>
    <property type="match status" value="1"/>
</dbReference>
<proteinExistence type="predicted"/>
<evidence type="ECO:0000313" key="3">
    <source>
        <dbReference type="EMBL" id="POS70266.1"/>
    </source>
</evidence>
<feature type="region of interest" description="Disordered" evidence="1">
    <location>
        <begin position="79"/>
        <end position="103"/>
    </location>
</feature>
<name>A0A2P5HJ48_DIAHE</name>
<organism evidence="3 4">
    <name type="scientific">Diaporthe helianthi</name>
    <dbReference type="NCBI Taxonomy" id="158607"/>
    <lineage>
        <taxon>Eukaryota</taxon>
        <taxon>Fungi</taxon>
        <taxon>Dikarya</taxon>
        <taxon>Ascomycota</taxon>
        <taxon>Pezizomycotina</taxon>
        <taxon>Sordariomycetes</taxon>
        <taxon>Sordariomycetidae</taxon>
        <taxon>Diaporthales</taxon>
        <taxon>Diaporthaceae</taxon>
        <taxon>Diaporthe</taxon>
    </lineage>
</organism>
<gene>
    <name evidence="3" type="ORF">DHEL01_v211341</name>
</gene>
<dbReference type="GO" id="GO:0005524">
    <property type="term" value="F:ATP binding"/>
    <property type="evidence" value="ECO:0007669"/>
    <property type="project" value="InterPro"/>
</dbReference>
<keyword evidence="3" id="KW-0547">Nucleotide-binding</keyword>
<dbReference type="InParanoid" id="A0A2P5HJ48"/>
<dbReference type="Proteomes" id="UP000094444">
    <property type="component" value="Unassembled WGS sequence"/>
</dbReference>
<keyword evidence="4" id="KW-1185">Reference proteome</keyword>
<dbReference type="EMBL" id="MAVT02001711">
    <property type="protein sequence ID" value="POS70266.1"/>
    <property type="molecule type" value="Genomic_DNA"/>
</dbReference>
<comment type="caution">
    <text evidence="3">The sequence shown here is derived from an EMBL/GenBank/DDBJ whole genome shotgun (WGS) entry which is preliminary data.</text>
</comment>
<dbReference type="SUPFAM" id="SSF52540">
    <property type="entry name" value="P-loop containing nucleoside triphosphate hydrolases"/>
    <property type="match status" value="1"/>
</dbReference>
<protein>
    <submittedName>
        <fullName evidence="3">ATP-dependent RNA helicase mss116, mitochondrial</fullName>
    </submittedName>
</protein>
<keyword evidence="3" id="KW-0378">Hydrolase</keyword>
<dbReference type="GO" id="GO:0003676">
    <property type="term" value="F:nucleic acid binding"/>
    <property type="evidence" value="ECO:0007669"/>
    <property type="project" value="InterPro"/>
</dbReference>
<feature type="compositionally biased region" description="Basic residues" evidence="1">
    <location>
        <begin position="84"/>
        <end position="94"/>
    </location>
</feature>
<dbReference type="Gene3D" id="3.40.50.300">
    <property type="entry name" value="P-loop containing nucleotide triphosphate hydrolases"/>
    <property type="match status" value="1"/>
</dbReference>
<keyword evidence="3" id="KW-0347">Helicase</keyword>
<sequence>MWPPTVILLFPARPEFHAQINDVLPENFKKVVPRVRGMPVYDSIFDAVLSGKNLFIQAPGQGRSLQYLVPLVHDILQQRAAAPPRRRRESKHKSEKNPSPESSCKLLVICPRPEDATEVKDNGTRLVKKQEPEIMVWAQETPRKAGLRIKEGCHILTSSPEILLQWLAIAPARASLLKTLEGVETLVVDGKGSTMWGVDFLETLAAVLKDIPLQRGTQRIVVSDKRDPDLHKHLERMVLSRDFDFHHDLRMDPIQTMREIVQAEKKLGRRVTWEEEKLQREGEITARRLEERRLRWLR</sequence>
<evidence type="ECO:0000259" key="2">
    <source>
        <dbReference type="Pfam" id="PF00270"/>
    </source>
</evidence>
<reference evidence="3" key="1">
    <citation type="submission" date="2017-09" db="EMBL/GenBank/DDBJ databases">
        <title>Polyketide synthases of a Diaporthe helianthi virulent isolate.</title>
        <authorList>
            <person name="Baroncelli R."/>
        </authorList>
    </citation>
    <scope>NUCLEOTIDE SEQUENCE [LARGE SCALE GENOMIC DNA]</scope>
    <source>
        <strain evidence="3">7/96</strain>
    </source>
</reference>
<dbReference type="InterPro" id="IPR011545">
    <property type="entry name" value="DEAD/DEAH_box_helicase_dom"/>
</dbReference>
<accession>A0A2P5HJ48</accession>
<dbReference type="OrthoDB" id="5240128at2759"/>
<feature type="domain" description="DEAD/DEAH-box helicase" evidence="2">
    <location>
        <begin position="43"/>
        <end position="212"/>
    </location>
</feature>
<dbReference type="AlphaFoldDB" id="A0A2P5HJ48"/>
<keyword evidence="3" id="KW-0067">ATP-binding</keyword>
<evidence type="ECO:0000256" key="1">
    <source>
        <dbReference type="SAM" id="MobiDB-lite"/>
    </source>
</evidence>
<dbReference type="GO" id="GO:0004386">
    <property type="term" value="F:helicase activity"/>
    <property type="evidence" value="ECO:0007669"/>
    <property type="project" value="UniProtKB-KW"/>
</dbReference>